<comment type="caution">
    <text evidence="1">The sequence shown here is derived from an EMBL/GenBank/DDBJ whole genome shotgun (WGS) entry which is preliminary data.</text>
</comment>
<evidence type="ECO:0000313" key="1">
    <source>
        <dbReference type="EMBL" id="KAH7994463.1"/>
    </source>
</evidence>
<reference evidence="1" key="1">
    <citation type="submission" date="2021-08" db="EMBL/GenBank/DDBJ databases">
        <title>The first chromosome-level gecko genome reveals the dynamic sex chromosomes of Neotropical dwarf geckos (Sphaerodactylidae: Sphaerodactylus).</title>
        <authorList>
            <person name="Pinto B.J."/>
            <person name="Keating S.E."/>
            <person name="Gamble T."/>
        </authorList>
    </citation>
    <scope>NUCLEOTIDE SEQUENCE</scope>
    <source>
        <strain evidence="1">TG3544</strain>
    </source>
</reference>
<protein>
    <submittedName>
        <fullName evidence="1">Uncharacterized protein</fullName>
    </submittedName>
</protein>
<accession>A0ACB8EPJ9</accession>
<evidence type="ECO:0000313" key="2">
    <source>
        <dbReference type="Proteomes" id="UP000827872"/>
    </source>
</evidence>
<name>A0ACB8EPJ9_9SAUR</name>
<keyword evidence="2" id="KW-1185">Reference proteome</keyword>
<organism evidence="1 2">
    <name type="scientific">Sphaerodactylus townsendi</name>
    <dbReference type="NCBI Taxonomy" id="933632"/>
    <lineage>
        <taxon>Eukaryota</taxon>
        <taxon>Metazoa</taxon>
        <taxon>Chordata</taxon>
        <taxon>Craniata</taxon>
        <taxon>Vertebrata</taxon>
        <taxon>Euteleostomi</taxon>
        <taxon>Lepidosauria</taxon>
        <taxon>Squamata</taxon>
        <taxon>Bifurcata</taxon>
        <taxon>Gekkota</taxon>
        <taxon>Sphaerodactylidae</taxon>
        <taxon>Sphaerodactylus</taxon>
    </lineage>
</organism>
<dbReference type="EMBL" id="CM037620">
    <property type="protein sequence ID" value="KAH7994463.1"/>
    <property type="molecule type" value="Genomic_DNA"/>
</dbReference>
<sequence>MVNEDLSKWRWCETATDVSWLARQKQDVVPNRSEARGDKANSDQLVEPAMETMAEEHGGASESRDTVP</sequence>
<dbReference type="Proteomes" id="UP000827872">
    <property type="component" value="Linkage Group LG07"/>
</dbReference>
<gene>
    <name evidence="1" type="ORF">K3G42_007700</name>
</gene>
<proteinExistence type="predicted"/>